<dbReference type="EC" id="2.6.1.87" evidence="1"/>
<dbReference type="InterPro" id="IPR015424">
    <property type="entry name" value="PyrdxlP-dep_Trfase"/>
</dbReference>
<keyword evidence="1" id="KW-0032">Aminotransferase</keyword>
<dbReference type="PANTHER" id="PTHR30244:SF34">
    <property type="entry name" value="DTDP-4-AMINO-4,6-DIDEOXYGALACTOSE TRANSAMINASE"/>
    <property type="match status" value="1"/>
</dbReference>
<comment type="caution">
    <text evidence="1">The sequence shown here is derived from an EMBL/GenBank/DDBJ whole genome shotgun (WGS) entry which is preliminary data.</text>
</comment>
<dbReference type="InterPro" id="IPR000653">
    <property type="entry name" value="DegT/StrS_aminotransferase"/>
</dbReference>
<sequence length="343" mass="38089">MALIPFNKPTLRRKDMDAVLQTMVDERIGPGERKNAFLKQFCEMTGAKGGIALRSYVDGLRCALQACKLELNAKIGVSILSPSWYRYVVESLGYELVCGDIDAEHGCLSQNEAERLVGLGCSVLLVHLPMCQIPVSCDYRQLGVPVIEDITQSLASEYEEQKAGTYGDLILCAFEEDCIVSTAGGAVLAYTKEPYQAAVKAFESELRPYIELPDMNAALGMIQLATLPEQLVKRRELYTLFAKSLLKTSHRVFGIGNIDFQPNGYGFCVALDSRPEDAIKFANKYQVSAKKTFTDTLAAQADDRFDLYPKAIPLYLRAITLPLYPFLKQSEVELLMKVISHLS</sequence>
<dbReference type="AlphaFoldDB" id="A0A644W406"/>
<keyword evidence="1" id="KW-0808">Transferase</keyword>
<dbReference type="InterPro" id="IPR015422">
    <property type="entry name" value="PyrdxlP-dep_Trfase_small"/>
</dbReference>
<dbReference type="InterPro" id="IPR015421">
    <property type="entry name" value="PyrdxlP-dep_Trfase_major"/>
</dbReference>
<dbReference type="GO" id="GO:0030170">
    <property type="term" value="F:pyridoxal phosphate binding"/>
    <property type="evidence" value="ECO:0007669"/>
    <property type="project" value="TreeGrafter"/>
</dbReference>
<dbReference type="SUPFAM" id="SSF53383">
    <property type="entry name" value="PLP-dependent transferases"/>
    <property type="match status" value="1"/>
</dbReference>
<accession>A0A644W406</accession>
<dbReference type="Gene3D" id="3.90.1150.10">
    <property type="entry name" value="Aspartate Aminotransferase, domain 1"/>
    <property type="match status" value="1"/>
</dbReference>
<name>A0A644W406_9ZZZZ</name>
<reference evidence="1" key="1">
    <citation type="submission" date="2019-08" db="EMBL/GenBank/DDBJ databases">
        <authorList>
            <person name="Kucharzyk K."/>
            <person name="Murdoch R.W."/>
            <person name="Higgins S."/>
            <person name="Loffler F."/>
        </authorList>
    </citation>
    <scope>NUCLEOTIDE SEQUENCE</scope>
</reference>
<protein>
    <submittedName>
        <fullName evidence="1">UDP-4-amino-4-deoxy-L-arabinose--oxoglutarate aminotransferase</fullName>
        <ecNumber evidence="1">2.6.1.87</ecNumber>
    </submittedName>
</protein>
<proteinExistence type="predicted"/>
<dbReference type="EMBL" id="VSSQ01000609">
    <property type="protein sequence ID" value="MPL98441.1"/>
    <property type="molecule type" value="Genomic_DNA"/>
</dbReference>
<organism evidence="1">
    <name type="scientific">bioreactor metagenome</name>
    <dbReference type="NCBI Taxonomy" id="1076179"/>
    <lineage>
        <taxon>unclassified sequences</taxon>
        <taxon>metagenomes</taxon>
        <taxon>ecological metagenomes</taxon>
    </lineage>
</organism>
<dbReference type="GO" id="GO:0099620">
    <property type="term" value="F:UDP-4-amino-4-deoxy-L-arabinose aminotransferase"/>
    <property type="evidence" value="ECO:0007669"/>
    <property type="project" value="UniProtKB-EC"/>
</dbReference>
<dbReference type="Gene3D" id="3.40.640.10">
    <property type="entry name" value="Type I PLP-dependent aspartate aminotransferase-like (Major domain)"/>
    <property type="match status" value="1"/>
</dbReference>
<dbReference type="GO" id="GO:0000271">
    <property type="term" value="P:polysaccharide biosynthetic process"/>
    <property type="evidence" value="ECO:0007669"/>
    <property type="project" value="TreeGrafter"/>
</dbReference>
<gene>
    <name evidence="1" type="primary">arnB_8</name>
    <name evidence="1" type="ORF">SDC9_44646</name>
</gene>
<dbReference type="PANTHER" id="PTHR30244">
    <property type="entry name" value="TRANSAMINASE"/>
    <property type="match status" value="1"/>
</dbReference>
<dbReference type="Pfam" id="PF01041">
    <property type="entry name" value="DegT_DnrJ_EryC1"/>
    <property type="match status" value="1"/>
</dbReference>
<evidence type="ECO:0000313" key="1">
    <source>
        <dbReference type="EMBL" id="MPL98441.1"/>
    </source>
</evidence>